<accession>A0A7U2MQF8</accession>
<sequence length="96" mass="10449">MVSKSPTGPCSAMVARETSNLKVAGSTPARGFFFLFLHFSILPLDPCRDVVMVVARQTYRHGSAGLPGTLFIFTHLSTKNPFYGGSIHNYLVSKIS</sequence>
<dbReference type="Proteomes" id="UP000596276">
    <property type="component" value="Chromosome 1"/>
</dbReference>
<gene>
    <name evidence="1" type="ORF">F9C07_992</name>
</gene>
<protein>
    <submittedName>
        <fullName evidence="1">Uncharacterized protein</fullName>
    </submittedName>
</protein>
<keyword evidence="2" id="KW-1185">Reference proteome</keyword>
<name>A0A7U2MQF8_ASPFN</name>
<evidence type="ECO:0000313" key="1">
    <source>
        <dbReference type="EMBL" id="QRD88009.1"/>
    </source>
</evidence>
<reference evidence="2" key="1">
    <citation type="journal article" date="2021" name="G3 (Bethesda)">
        <title>Chromosome assembled and annotated genome sequence of Aspergillus flavus NRRL 3357.</title>
        <authorList>
            <person name="Skerker J.M."/>
            <person name="Pianalto K.M."/>
            <person name="Mondo S.J."/>
            <person name="Yang K."/>
            <person name="Arkin A.P."/>
            <person name="Keller N.P."/>
            <person name="Grigoriev I.V."/>
            <person name="Louise Glass N.L."/>
        </authorList>
    </citation>
    <scope>NUCLEOTIDE SEQUENCE [LARGE SCALE GENOMIC DNA]</scope>
    <source>
        <strain evidence="2">ATCC 200026 / FGSC A1120 / IAM 13836 / NRRL 3357 / JCM 12722 / SRRC 167</strain>
    </source>
</reference>
<proteinExistence type="predicted"/>
<dbReference type="EMBL" id="CP044619">
    <property type="protein sequence ID" value="QRD88009.1"/>
    <property type="molecule type" value="Genomic_DNA"/>
</dbReference>
<organism evidence="1 2">
    <name type="scientific">Aspergillus flavus (strain ATCC 200026 / FGSC A1120 / IAM 13836 / NRRL 3357 / JCM 12722 / SRRC 167)</name>
    <dbReference type="NCBI Taxonomy" id="332952"/>
    <lineage>
        <taxon>Eukaryota</taxon>
        <taxon>Fungi</taxon>
        <taxon>Dikarya</taxon>
        <taxon>Ascomycota</taxon>
        <taxon>Pezizomycotina</taxon>
        <taxon>Eurotiomycetes</taxon>
        <taxon>Eurotiomycetidae</taxon>
        <taxon>Eurotiales</taxon>
        <taxon>Aspergillaceae</taxon>
        <taxon>Aspergillus</taxon>
        <taxon>Aspergillus subgen. Circumdati</taxon>
    </lineage>
</organism>
<dbReference type="VEuPathDB" id="FungiDB:F9C07_992"/>
<dbReference type="AlphaFoldDB" id="A0A7U2MQF8"/>
<evidence type="ECO:0000313" key="2">
    <source>
        <dbReference type="Proteomes" id="UP000596276"/>
    </source>
</evidence>